<proteinExistence type="predicted"/>
<accession>A0ACC2WFI6</accession>
<dbReference type="EMBL" id="JASBWR010000012">
    <property type="protein sequence ID" value="KAJ9110422.1"/>
    <property type="molecule type" value="Genomic_DNA"/>
</dbReference>
<reference evidence="1" key="1">
    <citation type="submission" date="2023-04" db="EMBL/GenBank/DDBJ databases">
        <title>Draft Genome sequencing of Naganishia species isolated from polar environments using Oxford Nanopore Technology.</title>
        <authorList>
            <person name="Leo P."/>
            <person name="Venkateswaran K."/>
        </authorList>
    </citation>
    <scope>NUCLEOTIDE SEQUENCE</scope>
    <source>
        <strain evidence="1">MNA-CCFEE 5261</strain>
    </source>
</reference>
<evidence type="ECO:0000313" key="2">
    <source>
        <dbReference type="Proteomes" id="UP001241377"/>
    </source>
</evidence>
<comment type="caution">
    <text evidence="1">The sequence shown here is derived from an EMBL/GenBank/DDBJ whole genome shotgun (WGS) entry which is preliminary data.</text>
</comment>
<keyword evidence="2" id="KW-1185">Reference proteome</keyword>
<protein>
    <submittedName>
        <fullName evidence="1">Uncharacterized protein</fullName>
    </submittedName>
</protein>
<evidence type="ECO:0000313" key="1">
    <source>
        <dbReference type="EMBL" id="KAJ9110422.1"/>
    </source>
</evidence>
<gene>
    <name evidence="1" type="ORF">QFC19_001547</name>
</gene>
<name>A0ACC2WFI6_9TREE</name>
<organism evidence="1 2">
    <name type="scientific">Naganishia cerealis</name>
    <dbReference type="NCBI Taxonomy" id="610337"/>
    <lineage>
        <taxon>Eukaryota</taxon>
        <taxon>Fungi</taxon>
        <taxon>Dikarya</taxon>
        <taxon>Basidiomycota</taxon>
        <taxon>Agaricomycotina</taxon>
        <taxon>Tremellomycetes</taxon>
        <taxon>Filobasidiales</taxon>
        <taxon>Filobasidiaceae</taxon>
        <taxon>Naganishia</taxon>
    </lineage>
</organism>
<sequence>MSTTSLLRTELTEPLAINGPGASGMVIDLLNNLESANTHLERNISSILGYFSSLAMDYTSNDAQVIADALPAKTLGQLLESTLPRLMQQNRAMQREYISGDVDVIVDFGRPIRLFTCLALSRLMALAYKVKPYLETDVFEDADGSLMRSANRLLYSRGSKLTAYSFHRIIEPLFMNALTFRRESHSYVKVSITDEMHLLPTFSGVLDKDLVNVSIRIEDNGIGMSESFLQQDYFKAMGKQVRAKPDISKVKQFSRHLLPQDEFSGGTGLSLYLAQELLHLMGGRIAVTSALGKVS</sequence>
<dbReference type="Proteomes" id="UP001241377">
    <property type="component" value="Unassembled WGS sequence"/>
</dbReference>